<keyword evidence="8" id="KW-0805">Transcription regulation</keyword>
<keyword evidence="4" id="KW-0479">Metal-binding</keyword>
<dbReference type="OrthoDB" id="6155966at2759"/>
<evidence type="ECO:0000313" key="16">
    <source>
        <dbReference type="Proteomes" id="UP000053477"/>
    </source>
</evidence>
<dbReference type="GO" id="GO:0005634">
    <property type="term" value="C:nucleus"/>
    <property type="evidence" value="ECO:0007669"/>
    <property type="project" value="UniProtKB-SubCell"/>
</dbReference>
<sequence>MSQDDSATSSPDTLSAAHNSAASSSAPLADATLSQNQQSAASTHTCEWRTCDRVFSDPEVLYNHLCNDHIGRKSTNNLCLTCYWKDCGTTCAKRDHITSHLRVHTPLKPHICEVCKKSFKRPQDLKKHEKIHTEEHHAVHKHSKAVTVQNPDFLSRVRGEPPHYDRHHQNFTPQHPKERSVSSHGTPDFSSPASSMPSSLSPDFGILPTPSPELNHPMPHHHQYSQSRDFWGAVGAGTASLPMWEVLRDDGTAGLSSGTGSMKRSHDNAVEDFFQDMKKRRVNPSYDSHMADRLSTLAFAQQHLMNLGSQQQQQQYASQQHSQFSPRSVQVDIRSPEELAAVNEFLIALGRDVTSNSRQQQQQQQQMPLTPTEMPSPSSYFDATGLSQLGLQNMPGIPSIPSPPSSYGKYSPRQSHEHPATAQMDGRQGSMYPSFNEDMSLPTPRSSSTSSSSSQYPQTISIPSFPAALPRLSPTGGSATPKTMMGSSGRTIRPSSSHTASSPGSSSAGSTDPSPALKHARAVGGVQLTAPYIQQRNIDNADAFNYTAPRSSQHPSLSMAGRMGSSQFTFGGSGLSSSMSAPMLPPQLGSYDTSGSRPQNRTIIVPLRTAPGRIAENNDEDVDVKEEQESAGEQSGEEGSDRKRLKEDFDVKPLRAVEPRVRMSRHRGMPARMTSASSRSSLNPSRSSSSSTSDSSAETDETSLSSTGGAEEGKLYPLLTAGDAQFRLPPLKNSSLSMNSLSAPSSPVLSSTSTKRKSPDMSAHPNSILRVSSPADMGSDGSRTPSPDIAAGSTRLPSLRSLAPELRLPAPIGMGGDLLASGVQRLRLQQQQSQRSSAPTTAERRQHAELIKNLLVSINEGYRRKFGAPSSSASASTRGHAESYERGADVEMASA</sequence>
<gene>
    <name evidence="15" type="ORF">SCHPADRAFT_863522</name>
</gene>
<keyword evidence="3" id="KW-0678">Repressor</keyword>
<proteinExistence type="inferred from homology"/>
<feature type="compositionally biased region" description="Polar residues" evidence="13">
    <location>
        <begin position="590"/>
        <end position="602"/>
    </location>
</feature>
<dbReference type="SUPFAM" id="SSF57667">
    <property type="entry name" value="beta-beta-alpha zinc fingers"/>
    <property type="match status" value="2"/>
</dbReference>
<dbReference type="Pfam" id="PF00096">
    <property type="entry name" value="zf-C2H2"/>
    <property type="match status" value="1"/>
</dbReference>
<feature type="compositionally biased region" description="Basic and acidic residues" evidence="13">
    <location>
        <begin position="156"/>
        <end position="168"/>
    </location>
</feature>
<feature type="compositionally biased region" description="Low complexity" evidence="13">
    <location>
        <begin position="446"/>
        <end position="464"/>
    </location>
</feature>
<organism evidence="15 16">
    <name type="scientific">Schizopora paradoxa</name>
    <dbReference type="NCBI Taxonomy" id="27342"/>
    <lineage>
        <taxon>Eukaryota</taxon>
        <taxon>Fungi</taxon>
        <taxon>Dikarya</taxon>
        <taxon>Basidiomycota</taxon>
        <taxon>Agaricomycotina</taxon>
        <taxon>Agaricomycetes</taxon>
        <taxon>Hymenochaetales</taxon>
        <taxon>Schizoporaceae</taxon>
        <taxon>Schizopora</taxon>
    </lineage>
</organism>
<feature type="domain" description="C2H2-type" evidence="14">
    <location>
        <begin position="44"/>
        <end position="74"/>
    </location>
</feature>
<evidence type="ECO:0000256" key="7">
    <source>
        <dbReference type="ARBA" id="ARBA00022833"/>
    </source>
</evidence>
<dbReference type="FunFam" id="3.30.160.60:FF:000761">
    <property type="entry name" value="Zinc finger protein 449"/>
    <property type="match status" value="1"/>
</dbReference>
<feature type="compositionally biased region" description="Low complexity" evidence="13">
    <location>
        <begin position="494"/>
        <end position="515"/>
    </location>
</feature>
<dbReference type="PANTHER" id="PTHR47257:SF1">
    <property type="entry name" value="PH-RESPONSE TRANSCRIPTION FACTOR PACC_RIM101"/>
    <property type="match status" value="1"/>
</dbReference>
<evidence type="ECO:0000256" key="12">
    <source>
        <dbReference type="PROSITE-ProRule" id="PRU00042"/>
    </source>
</evidence>
<dbReference type="SMART" id="SM00355">
    <property type="entry name" value="ZnF_C2H2"/>
    <property type="match status" value="3"/>
</dbReference>
<dbReference type="AlphaFoldDB" id="A0A0H2SFT9"/>
<dbReference type="PROSITE" id="PS50157">
    <property type="entry name" value="ZINC_FINGER_C2H2_2"/>
    <property type="match status" value="3"/>
</dbReference>
<evidence type="ECO:0000256" key="2">
    <source>
        <dbReference type="ARBA" id="ARBA00006991"/>
    </source>
</evidence>
<evidence type="ECO:0000256" key="8">
    <source>
        <dbReference type="ARBA" id="ARBA00023015"/>
    </source>
</evidence>
<evidence type="ECO:0000259" key="14">
    <source>
        <dbReference type="PROSITE" id="PS50157"/>
    </source>
</evidence>
<feature type="region of interest" description="Disordered" evidence="13">
    <location>
        <begin position="587"/>
        <end position="711"/>
    </location>
</feature>
<evidence type="ECO:0000256" key="5">
    <source>
        <dbReference type="ARBA" id="ARBA00022737"/>
    </source>
</evidence>
<keyword evidence="10" id="KW-0539">Nucleus</keyword>
<dbReference type="InterPro" id="IPR036236">
    <property type="entry name" value="Znf_C2H2_sf"/>
</dbReference>
<comment type="subcellular location">
    <subcellularLocation>
        <location evidence="1">Nucleus</location>
    </subcellularLocation>
</comment>
<comment type="similarity">
    <text evidence="2">Belongs to the krueppel C2H2-type zinc-finger protein family.</text>
</comment>
<feature type="region of interest" description="Disordered" evidence="13">
    <location>
        <begin position="865"/>
        <end position="895"/>
    </location>
</feature>
<feature type="compositionally biased region" description="Low complexity" evidence="13">
    <location>
        <begin position="736"/>
        <end position="753"/>
    </location>
</feature>
<feature type="region of interest" description="Disordered" evidence="13">
    <location>
        <begin position="309"/>
        <end position="330"/>
    </location>
</feature>
<keyword evidence="16" id="KW-1185">Reference proteome</keyword>
<feature type="compositionally biased region" description="Low complexity" evidence="13">
    <location>
        <begin position="190"/>
        <end position="202"/>
    </location>
</feature>
<keyword evidence="6 12" id="KW-0863">Zinc-finger</keyword>
<feature type="compositionally biased region" description="Basic and acidic residues" evidence="13">
    <location>
        <begin position="639"/>
        <end position="661"/>
    </location>
</feature>
<feature type="compositionally biased region" description="Polar residues" evidence="13">
    <location>
        <begin position="367"/>
        <end position="391"/>
    </location>
</feature>
<dbReference type="GO" id="GO:0008270">
    <property type="term" value="F:zinc ion binding"/>
    <property type="evidence" value="ECO:0007669"/>
    <property type="project" value="UniProtKB-KW"/>
</dbReference>
<feature type="region of interest" description="Disordered" evidence="13">
    <location>
        <begin position="1"/>
        <end position="34"/>
    </location>
</feature>
<evidence type="ECO:0000256" key="10">
    <source>
        <dbReference type="ARBA" id="ARBA00023242"/>
    </source>
</evidence>
<protein>
    <recommendedName>
        <fullName evidence="14">C2H2-type domain-containing protein</fullName>
    </recommendedName>
</protein>
<feature type="compositionally biased region" description="Low complexity" evidence="13">
    <location>
        <begin position="674"/>
        <end position="707"/>
    </location>
</feature>
<evidence type="ECO:0000256" key="11">
    <source>
        <dbReference type="ARBA" id="ARBA00038089"/>
    </source>
</evidence>
<dbReference type="InParanoid" id="A0A0H2SFT9"/>
<evidence type="ECO:0000256" key="9">
    <source>
        <dbReference type="ARBA" id="ARBA00023163"/>
    </source>
</evidence>
<dbReference type="EMBL" id="KQ085882">
    <property type="protein sequence ID" value="KLO20708.1"/>
    <property type="molecule type" value="Genomic_DNA"/>
</dbReference>
<accession>A0A0H2SFT9</accession>
<feature type="domain" description="C2H2-type" evidence="14">
    <location>
        <begin position="110"/>
        <end position="137"/>
    </location>
</feature>
<evidence type="ECO:0000256" key="6">
    <source>
        <dbReference type="ARBA" id="ARBA00022771"/>
    </source>
</evidence>
<feature type="compositionally biased region" description="Low complexity" evidence="13">
    <location>
        <begin position="309"/>
        <end position="325"/>
    </location>
</feature>
<evidence type="ECO:0000256" key="13">
    <source>
        <dbReference type="SAM" id="MobiDB-lite"/>
    </source>
</evidence>
<dbReference type="GO" id="GO:0045944">
    <property type="term" value="P:positive regulation of transcription by RNA polymerase II"/>
    <property type="evidence" value="ECO:0007669"/>
    <property type="project" value="TreeGrafter"/>
</dbReference>
<feature type="region of interest" description="Disordered" evidence="13">
    <location>
        <begin position="736"/>
        <end position="796"/>
    </location>
</feature>
<evidence type="ECO:0000256" key="4">
    <source>
        <dbReference type="ARBA" id="ARBA00022723"/>
    </source>
</evidence>
<keyword evidence="7" id="KW-0862">Zinc</keyword>
<feature type="compositionally biased region" description="Polar residues" evidence="13">
    <location>
        <begin position="1"/>
        <end position="13"/>
    </location>
</feature>
<dbReference type="PANTHER" id="PTHR47257">
    <property type="entry name" value="PH-RESPONSE TRANSCRIPTION FACTOR PACC/RIM101"/>
    <property type="match status" value="1"/>
</dbReference>
<keyword evidence="9" id="KW-0804">Transcription</keyword>
<dbReference type="Proteomes" id="UP000053477">
    <property type="component" value="Unassembled WGS sequence"/>
</dbReference>
<feature type="region of interest" description="Disordered" evidence="13">
    <location>
        <begin position="156"/>
        <end position="223"/>
    </location>
</feature>
<name>A0A0H2SFT9_9AGAM</name>
<evidence type="ECO:0000256" key="1">
    <source>
        <dbReference type="ARBA" id="ARBA00004123"/>
    </source>
</evidence>
<dbReference type="Gene3D" id="3.30.160.60">
    <property type="entry name" value="Classic Zinc Finger"/>
    <property type="match status" value="2"/>
</dbReference>
<evidence type="ECO:0000256" key="3">
    <source>
        <dbReference type="ARBA" id="ARBA00022491"/>
    </source>
</evidence>
<reference evidence="15 16" key="1">
    <citation type="submission" date="2015-04" db="EMBL/GenBank/DDBJ databases">
        <title>Complete genome sequence of Schizopora paradoxa KUC8140, a cosmopolitan wood degrader in East Asia.</title>
        <authorList>
            <consortium name="DOE Joint Genome Institute"/>
            <person name="Min B."/>
            <person name="Park H."/>
            <person name="Jang Y."/>
            <person name="Kim J.-J."/>
            <person name="Kim K.H."/>
            <person name="Pangilinan J."/>
            <person name="Lipzen A."/>
            <person name="Riley R."/>
            <person name="Grigoriev I.V."/>
            <person name="Spatafora J.W."/>
            <person name="Choi I.-G."/>
        </authorList>
    </citation>
    <scope>NUCLEOTIDE SEQUENCE [LARGE SCALE GENOMIC DNA]</scope>
    <source>
        <strain evidence="15 16">KUC8140</strain>
    </source>
</reference>
<dbReference type="STRING" id="27342.A0A0H2SFT9"/>
<dbReference type="InterPro" id="IPR013087">
    <property type="entry name" value="Znf_C2H2_type"/>
</dbReference>
<comment type="similarity">
    <text evidence="11">Belongs to the pacC/RIM101 family.</text>
</comment>
<feature type="region of interest" description="Disordered" evidence="13">
    <location>
        <begin position="354"/>
        <end position="517"/>
    </location>
</feature>
<feature type="domain" description="C2H2-type" evidence="14">
    <location>
        <begin position="80"/>
        <end position="109"/>
    </location>
</feature>
<feature type="compositionally biased region" description="Polar residues" evidence="13">
    <location>
        <begin position="475"/>
        <end position="490"/>
    </location>
</feature>
<feature type="compositionally biased region" description="Basic and acidic residues" evidence="13">
    <location>
        <begin position="879"/>
        <end position="889"/>
    </location>
</feature>
<evidence type="ECO:0000313" key="15">
    <source>
        <dbReference type="EMBL" id="KLO20708.1"/>
    </source>
</evidence>
<keyword evidence="5" id="KW-0677">Repeat</keyword>
<feature type="compositionally biased region" description="Low complexity" evidence="13">
    <location>
        <begin position="14"/>
        <end position="34"/>
    </location>
</feature>
<feature type="compositionally biased region" description="Acidic residues" evidence="13">
    <location>
        <begin position="617"/>
        <end position="638"/>
    </location>
</feature>
<dbReference type="InterPro" id="IPR050806">
    <property type="entry name" value="pacC/RIM101"/>
</dbReference>
<dbReference type="PROSITE" id="PS00028">
    <property type="entry name" value="ZINC_FINGER_C2H2_1"/>
    <property type="match status" value="3"/>
</dbReference>